<dbReference type="InterPro" id="IPR017871">
    <property type="entry name" value="ABC_transporter-like_CS"/>
</dbReference>
<dbReference type="SUPFAM" id="SSF52540">
    <property type="entry name" value="P-loop containing nucleoside triphosphate hydrolases"/>
    <property type="match status" value="1"/>
</dbReference>
<dbReference type="PROSITE" id="PS00211">
    <property type="entry name" value="ABC_TRANSPORTER_1"/>
    <property type="match status" value="1"/>
</dbReference>
<dbReference type="Proteomes" id="UP000822142">
    <property type="component" value="Unassembled WGS sequence"/>
</dbReference>
<dbReference type="PANTHER" id="PTHR42781">
    <property type="entry name" value="SPERMIDINE/PUTRESCINE IMPORT ATP-BINDING PROTEIN POTA"/>
    <property type="match status" value="1"/>
</dbReference>
<evidence type="ECO:0000256" key="2">
    <source>
        <dbReference type="ARBA" id="ARBA00022741"/>
    </source>
</evidence>
<dbReference type="SMART" id="SM00382">
    <property type="entry name" value="AAA"/>
    <property type="match status" value="1"/>
</dbReference>
<dbReference type="EMBL" id="JAAITA010000001">
    <property type="protein sequence ID" value="NSJ84651.1"/>
    <property type="molecule type" value="Genomic_DNA"/>
</dbReference>
<evidence type="ECO:0000259" key="4">
    <source>
        <dbReference type="PROSITE" id="PS50893"/>
    </source>
</evidence>
<evidence type="ECO:0000256" key="1">
    <source>
        <dbReference type="ARBA" id="ARBA00022448"/>
    </source>
</evidence>
<dbReference type="InterPro" id="IPR027417">
    <property type="entry name" value="P-loop_NTPase"/>
</dbReference>
<keyword evidence="6" id="KW-1185">Reference proteome</keyword>
<feature type="domain" description="ABC transporter" evidence="4">
    <location>
        <begin position="2"/>
        <end position="232"/>
    </location>
</feature>
<gene>
    <name evidence="5" type="ORF">G5A70_00290</name>
</gene>
<evidence type="ECO:0000313" key="6">
    <source>
        <dbReference type="Proteomes" id="UP000822142"/>
    </source>
</evidence>
<keyword evidence="1" id="KW-0813">Transport</keyword>
<name>A0ABX2I5X2_BLAHA</name>
<sequence length="347" mass="39914">MFMEVKIKKKLERFQLAVEFSSDCRRIGILGASGSGKSLLLRSLAGVESADEGKIVICGRTLLDTEQKICEKPQKRKVGYLFQNYALFPTMTVEENIMAGLLVSPREKRQKAAQYMEKFQLKGLEKRLPHELSGGQQQRAALARMMICEPEVILLDEPFSALDVYLRDQLQREMMEFLKEYSGTVILVSHSRDEIYRMSEEMLVMDHGRIVGQGETKALFQNPRTKVTARLTGCKNIADVQTKEQNEIVVPDWGIAFPIQNRSTEGIQSVAVRAHEFLIKEEENCLCFPLQKPIVTEDMFEYNISFLASPKGKQRIDWKVSKYLWENAGKIPERLYLKEEKLLFLYE</sequence>
<dbReference type="InterPro" id="IPR050093">
    <property type="entry name" value="ABC_SmlMolc_Importer"/>
</dbReference>
<dbReference type="InterPro" id="IPR003439">
    <property type="entry name" value="ABC_transporter-like_ATP-bd"/>
</dbReference>
<proteinExistence type="predicted"/>
<evidence type="ECO:0000313" key="5">
    <source>
        <dbReference type="EMBL" id="NSJ84651.1"/>
    </source>
</evidence>
<dbReference type="Gene3D" id="3.40.50.300">
    <property type="entry name" value="P-loop containing nucleotide triphosphate hydrolases"/>
    <property type="match status" value="1"/>
</dbReference>
<keyword evidence="3 5" id="KW-0067">ATP-binding</keyword>
<keyword evidence="2" id="KW-0547">Nucleotide-binding</keyword>
<dbReference type="PANTHER" id="PTHR42781:SF4">
    <property type="entry name" value="SPERMIDINE_PUTRESCINE IMPORT ATP-BINDING PROTEIN POTA"/>
    <property type="match status" value="1"/>
</dbReference>
<organism evidence="5 6">
    <name type="scientific">Blautia hansenii</name>
    <name type="common">Ruminococcus hansenii</name>
    <dbReference type="NCBI Taxonomy" id="1322"/>
    <lineage>
        <taxon>Bacteria</taxon>
        <taxon>Bacillati</taxon>
        <taxon>Bacillota</taxon>
        <taxon>Clostridia</taxon>
        <taxon>Lachnospirales</taxon>
        <taxon>Lachnospiraceae</taxon>
        <taxon>Blautia</taxon>
    </lineage>
</organism>
<evidence type="ECO:0000256" key="3">
    <source>
        <dbReference type="ARBA" id="ARBA00022840"/>
    </source>
</evidence>
<accession>A0ABX2I5X2</accession>
<dbReference type="InterPro" id="IPR003593">
    <property type="entry name" value="AAA+_ATPase"/>
</dbReference>
<dbReference type="PROSITE" id="PS50893">
    <property type="entry name" value="ABC_TRANSPORTER_2"/>
    <property type="match status" value="1"/>
</dbReference>
<comment type="caution">
    <text evidence="5">The sequence shown here is derived from an EMBL/GenBank/DDBJ whole genome shotgun (WGS) entry which is preliminary data.</text>
</comment>
<reference evidence="5 6" key="1">
    <citation type="journal article" date="2020" name="Cell Host Microbe">
        <title>Functional and Genomic Variation between Human-Derived Isolates of Lachnospiraceae Reveals Inter- and Intra-Species Diversity.</title>
        <authorList>
            <person name="Sorbara M.T."/>
            <person name="Littmann E.R."/>
            <person name="Fontana E."/>
            <person name="Moody T.U."/>
            <person name="Kohout C.E."/>
            <person name="Gjonbalaj M."/>
            <person name="Eaton V."/>
            <person name="Seok R."/>
            <person name="Leiner I.M."/>
            <person name="Pamer E.G."/>
        </authorList>
    </citation>
    <scope>NUCLEOTIDE SEQUENCE [LARGE SCALE GENOMIC DNA]</scope>
    <source>
        <strain evidence="5 6">MSK.15.26</strain>
    </source>
</reference>
<dbReference type="GO" id="GO:0005524">
    <property type="term" value="F:ATP binding"/>
    <property type="evidence" value="ECO:0007669"/>
    <property type="project" value="UniProtKB-KW"/>
</dbReference>
<dbReference type="Pfam" id="PF00005">
    <property type="entry name" value="ABC_tran"/>
    <property type="match status" value="1"/>
</dbReference>
<protein>
    <submittedName>
        <fullName evidence="5">ATP-binding cassette domain-containing protein</fullName>
    </submittedName>
</protein>